<feature type="compositionally biased region" description="Low complexity" evidence="5">
    <location>
        <begin position="414"/>
        <end position="433"/>
    </location>
</feature>
<dbReference type="Pfam" id="PF22785">
    <property type="entry name" value="Tc-R-P"/>
    <property type="match status" value="1"/>
</dbReference>
<dbReference type="PROSITE" id="PS50054">
    <property type="entry name" value="TYR_PHOSPHATASE_DUAL"/>
    <property type="match status" value="1"/>
</dbReference>
<feature type="compositionally biased region" description="Low complexity" evidence="5">
    <location>
        <begin position="501"/>
        <end position="511"/>
    </location>
</feature>
<evidence type="ECO:0000256" key="5">
    <source>
        <dbReference type="SAM" id="MobiDB-lite"/>
    </source>
</evidence>
<feature type="region of interest" description="Disordered" evidence="5">
    <location>
        <begin position="414"/>
        <end position="447"/>
    </location>
</feature>
<evidence type="ECO:0000313" key="8">
    <source>
        <dbReference type="EMBL" id="KAH0546015.1"/>
    </source>
</evidence>
<evidence type="ECO:0000256" key="3">
    <source>
        <dbReference type="ARBA" id="ARBA00022801"/>
    </source>
</evidence>
<organism evidence="8 9">
    <name type="scientific">Cotesia glomerata</name>
    <name type="common">Lepidopteran parasitic wasp</name>
    <name type="synonym">Apanteles glomeratus</name>
    <dbReference type="NCBI Taxonomy" id="32391"/>
    <lineage>
        <taxon>Eukaryota</taxon>
        <taxon>Metazoa</taxon>
        <taxon>Ecdysozoa</taxon>
        <taxon>Arthropoda</taxon>
        <taxon>Hexapoda</taxon>
        <taxon>Insecta</taxon>
        <taxon>Pterygota</taxon>
        <taxon>Neoptera</taxon>
        <taxon>Endopterygota</taxon>
        <taxon>Hymenoptera</taxon>
        <taxon>Apocrita</taxon>
        <taxon>Ichneumonoidea</taxon>
        <taxon>Braconidae</taxon>
        <taxon>Microgastrinae</taxon>
        <taxon>Cotesia</taxon>
    </lineage>
</organism>
<evidence type="ECO:0000256" key="1">
    <source>
        <dbReference type="ARBA" id="ARBA00007315"/>
    </source>
</evidence>
<keyword evidence="4" id="KW-0904">Protein phosphatase</keyword>
<keyword evidence="9" id="KW-1185">Reference proteome</keyword>
<feature type="region of interest" description="Disordered" evidence="5">
    <location>
        <begin position="609"/>
        <end position="676"/>
    </location>
</feature>
<dbReference type="PROSITE" id="PS50056">
    <property type="entry name" value="TYR_PHOSPHATASE_2"/>
    <property type="match status" value="1"/>
</dbReference>
<dbReference type="FunFam" id="3.90.190.10:FF:000006">
    <property type="entry name" value="Dual specificity protein phosphatase CDC14B"/>
    <property type="match status" value="1"/>
</dbReference>
<feature type="compositionally biased region" description="Low complexity" evidence="5">
    <location>
        <begin position="547"/>
        <end position="560"/>
    </location>
</feature>
<proteinExistence type="inferred from homology"/>
<dbReference type="Gene3D" id="3.90.190.10">
    <property type="entry name" value="Protein tyrosine phosphatase superfamily"/>
    <property type="match status" value="2"/>
</dbReference>
<accession>A0AAV7I797</accession>
<dbReference type="SUPFAM" id="SSF52799">
    <property type="entry name" value="(Phosphotyrosine protein) phosphatases II"/>
    <property type="match status" value="2"/>
</dbReference>
<comment type="similarity">
    <text evidence="1">Belongs to the protein-tyrosine phosphatase family. Non-receptor class CDC14 subfamily.</text>
</comment>
<dbReference type="InterPro" id="IPR044506">
    <property type="entry name" value="CDC14_C"/>
</dbReference>
<sequence>MESSDAILKCATELIKDRFYFVTLQADVKPKNTIDTHYFSIDDELIYENFYFDFGPLNLAMLYRYCLKVEKKLKTSGFFKKKILHYTTASEPEKRVNAAFLAGSYAILYLKKTAREVYESLVSSPNSPPYIMFRDASFGAPCYQISLKDCLSAIYECHRLGFFNFDDFNVKEYEYYERVEYGDLNWIVPEKFIAFCGPHAKLNNENGYPLHAPESYFSYFRQNNVTTIVRLNKKIYDAAQFINAGFDHRDLFFRDGSTPTDAIVRQFLKIAENTNGAIAVHCKAGLGRTGSLIGCYIMKHYHLTAHETIAWIRICRPGSVIGHQQQWLEEKEYYLHSLLREPLRVDSNGNPPHSRGIYSNLGCSSGGTSTYLTFSSKLNPSGSTLEPHQPNDNVSGIVHRVDDIHLDDSSLLSTKSSSTATSTTTTTSTITSAGNNAKLQQQKQQRPQRFALNIKTQGDKLNEIKMRRQTSSCTNNFSIGRKGIGQPTVMLPNLGLLLKSSTSSSSSSVTSRTNQKGTSNNTIATIIGSKKDINKRLLSRSNTAATSSLVKRSSRRLSCSGNSPISRPSPCYMRSKTTTQIHNNHNKNSVLISNCSSAIRSGCTNTKPITRSFASREPASMSPSTTNIITQIRRPTLLPTATASSTTSAANNNNNSNNNNNNNNNQNSTQLSNNNTGSMVLRSADRVNRYFSKKDARTAITAKTAFIR</sequence>
<feature type="compositionally biased region" description="Low complexity" evidence="5">
    <location>
        <begin position="640"/>
        <end position="676"/>
    </location>
</feature>
<dbReference type="PROSITE" id="PS00383">
    <property type="entry name" value="TYR_PHOSPHATASE_1"/>
    <property type="match status" value="1"/>
</dbReference>
<dbReference type="InterPro" id="IPR000387">
    <property type="entry name" value="Tyr_Pase_dom"/>
</dbReference>
<dbReference type="AlphaFoldDB" id="A0AAV7I797"/>
<keyword evidence="3" id="KW-0378">Hydrolase</keyword>
<dbReference type="CDD" id="cd17657">
    <property type="entry name" value="CDC14_N"/>
    <property type="match status" value="1"/>
</dbReference>
<dbReference type="InterPro" id="IPR016130">
    <property type="entry name" value="Tyr_Pase_AS"/>
</dbReference>
<evidence type="ECO:0000313" key="9">
    <source>
        <dbReference type="Proteomes" id="UP000826195"/>
    </source>
</evidence>
<reference evidence="8 9" key="1">
    <citation type="journal article" date="2021" name="J. Hered.">
        <title>A chromosome-level genome assembly of the parasitoid wasp, Cotesia glomerata (Hymenoptera: Braconidae).</title>
        <authorList>
            <person name="Pinto B.J."/>
            <person name="Weis J.J."/>
            <person name="Gamble T."/>
            <person name="Ode P.J."/>
            <person name="Paul R."/>
            <person name="Zaspel J.M."/>
        </authorList>
    </citation>
    <scope>NUCLEOTIDE SEQUENCE [LARGE SCALE GENOMIC DNA]</scope>
    <source>
        <strain evidence="8">CgM1</strain>
    </source>
</reference>
<dbReference type="CDD" id="cd14499">
    <property type="entry name" value="CDC14_C"/>
    <property type="match status" value="1"/>
</dbReference>
<feature type="domain" description="Tyrosine-protein phosphatase" evidence="6">
    <location>
        <begin position="182"/>
        <end position="339"/>
    </location>
</feature>
<feature type="compositionally biased region" description="Polar residues" evidence="5">
    <location>
        <begin position="512"/>
        <end position="521"/>
    </location>
</feature>
<comment type="caution">
    <text evidence="8">The sequence shown here is derived from an EMBL/GenBank/DDBJ whole genome shotgun (WGS) entry which is preliminary data.</text>
</comment>
<dbReference type="Pfam" id="PF14671">
    <property type="entry name" value="DSPn"/>
    <property type="match status" value="1"/>
</dbReference>
<dbReference type="InterPro" id="IPR050561">
    <property type="entry name" value="PTP"/>
</dbReference>
<protein>
    <recommendedName>
        <fullName evidence="2">protein-tyrosine-phosphatase</fullName>
        <ecNumber evidence="2">3.1.3.48</ecNumber>
    </recommendedName>
</protein>
<dbReference type="InterPro" id="IPR003595">
    <property type="entry name" value="Tyr_Pase_cat"/>
</dbReference>
<dbReference type="EMBL" id="JAHXZJ010002237">
    <property type="protein sequence ID" value="KAH0546015.1"/>
    <property type="molecule type" value="Genomic_DNA"/>
</dbReference>
<dbReference type="PANTHER" id="PTHR23339">
    <property type="entry name" value="TYROSINE SPECIFIC PROTEIN PHOSPHATASE AND DUAL SPECIFICITY PROTEIN PHOSPHATASE"/>
    <property type="match status" value="1"/>
</dbReference>
<evidence type="ECO:0000256" key="2">
    <source>
        <dbReference type="ARBA" id="ARBA00013064"/>
    </source>
</evidence>
<dbReference type="InterPro" id="IPR029021">
    <property type="entry name" value="Prot-tyrosine_phosphatase-like"/>
</dbReference>
<dbReference type="GO" id="GO:0004725">
    <property type="term" value="F:protein tyrosine phosphatase activity"/>
    <property type="evidence" value="ECO:0007669"/>
    <property type="project" value="UniProtKB-EC"/>
</dbReference>
<feature type="region of interest" description="Disordered" evidence="5">
    <location>
        <begin position="501"/>
        <end position="521"/>
    </location>
</feature>
<evidence type="ECO:0000256" key="4">
    <source>
        <dbReference type="ARBA" id="ARBA00022912"/>
    </source>
</evidence>
<dbReference type="InterPro" id="IPR020422">
    <property type="entry name" value="TYR_PHOSPHATASE_DUAL_dom"/>
</dbReference>
<dbReference type="SMART" id="SM00404">
    <property type="entry name" value="PTPc_motif"/>
    <property type="match status" value="1"/>
</dbReference>
<feature type="compositionally biased region" description="Polar residues" evidence="5">
    <location>
        <begin position="621"/>
        <end position="630"/>
    </location>
</feature>
<evidence type="ECO:0000259" key="6">
    <source>
        <dbReference type="PROSITE" id="PS50054"/>
    </source>
</evidence>
<feature type="region of interest" description="Disordered" evidence="5">
    <location>
        <begin position="538"/>
        <end position="571"/>
    </location>
</feature>
<feature type="domain" description="Tyrosine specific protein phosphatases" evidence="7">
    <location>
        <begin position="265"/>
        <end position="327"/>
    </location>
</feature>
<dbReference type="EC" id="3.1.3.48" evidence="2"/>
<dbReference type="Proteomes" id="UP000826195">
    <property type="component" value="Unassembled WGS sequence"/>
</dbReference>
<gene>
    <name evidence="8" type="ORF">KQX54_005696</name>
</gene>
<dbReference type="InterPro" id="IPR029260">
    <property type="entry name" value="DSPn"/>
</dbReference>
<name>A0AAV7I797_COTGL</name>
<evidence type="ECO:0000259" key="7">
    <source>
        <dbReference type="PROSITE" id="PS50056"/>
    </source>
</evidence>